<organism evidence="2 3">
    <name type="scientific">Neorhizobium phenanthreniclasticum</name>
    <dbReference type="NCBI Taxonomy" id="3157917"/>
    <lineage>
        <taxon>Bacteria</taxon>
        <taxon>Pseudomonadati</taxon>
        <taxon>Pseudomonadota</taxon>
        <taxon>Alphaproteobacteria</taxon>
        <taxon>Hyphomicrobiales</taxon>
        <taxon>Rhizobiaceae</taxon>
        <taxon>Rhizobium/Agrobacterium group</taxon>
        <taxon>Neorhizobium</taxon>
    </lineage>
</organism>
<dbReference type="PANTHER" id="PTHR30390:SF7">
    <property type="entry name" value="PHOSPHOHEPTOSE ISOMERASE"/>
    <property type="match status" value="1"/>
</dbReference>
<dbReference type="CDD" id="cd05006">
    <property type="entry name" value="SIS_GmhA"/>
    <property type="match status" value="1"/>
</dbReference>
<dbReference type="Proteomes" id="UP001496627">
    <property type="component" value="Unassembled WGS sequence"/>
</dbReference>
<proteinExistence type="predicted"/>
<evidence type="ECO:0000313" key="2">
    <source>
        <dbReference type="EMBL" id="MEQ1407360.1"/>
    </source>
</evidence>
<evidence type="ECO:0000259" key="1">
    <source>
        <dbReference type="PROSITE" id="PS51464"/>
    </source>
</evidence>
<dbReference type="InterPro" id="IPR046348">
    <property type="entry name" value="SIS_dom_sf"/>
</dbReference>
<dbReference type="Gene3D" id="3.40.50.10490">
    <property type="entry name" value="Glucose-6-phosphate isomerase like protein, domain 1"/>
    <property type="match status" value="1"/>
</dbReference>
<gene>
    <name evidence="2" type="ORF">ABK249_20740</name>
</gene>
<name>A0ABV0M8I5_9HYPH</name>
<accession>A0ABV0M8I5</accession>
<dbReference type="InterPro" id="IPR001347">
    <property type="entry name" value="SIS_dom"/>
</dbReference>
<dbReference type="InterPro" id="IPR050099">
    <property type="entry name" value="SIS_GmhA/DiaA_subfam"/>
</dbReference>
<dbReference type="PROSITE" id="PS51464">
    <property type="entry name" value="SIS"/>
    <property type="match status" value="1"/>
</dbReference>
<reference evidence="2 3" key="1">
    <citation type="submission" date="2024-05" db="EMBL/GenBank/DDBJ databases">
        <title>Neorhizobium sp. Rsf11, a plant growth promoting and heavy metal resistant PAH-degrader.</title>
        <authorList>
            <person name="Golubev S.N."/>
            <person name="Muratova A.Y."/>
            <person name="Markelova M.I."/>
        </authorList>
    </citation>
    <scope>NUCLEOTIDE SEQUENCE [LARGE SCALE GENOMIC DNA]</scope>
    <source>
        <strain evidence="2 3">Rsf11</strain>
    </source>
</reference>
<protein>
    <submittedName>
        <fullName evidence="2">SIS domain-containing protein</fullName>
    </submittedName>
</protein>
<sequence>MMDASGFFLSYFAEYERLAFGSNVYPIIEKFAEVAINVRKSGKKMMFAGNGASASISEHGAVDFTKQGNVRSVTFHDPNLITCFANDFGYDHWLAKAIEHYGDDGDAVVLTSVSGESPSVVNAARYARSRGMYVIAFTGRKPDNTLAQCANLNFHVASDAYNIVENIHSIWMTTTVDYLIGKAVYETRAYQL</sequence>
<feature type="domain" description="SIS" evidence="1">
    <location>
        <begin position="35"/>
        <end position="192"/>
    </location>
</feature>
<dbReference type="Pfam" id="PF13580">
    <property type="entry name" value="SIS_2"/>
    <property type="match status" value="1"/>
</dbReference>
<comment type="caution">
    <text evidence="2">The sequence shown here is derived from an EMBL/GenBank/DDBJ whole genome shotgun (WGS) entry which is preliminary data.</text>
</comment>
<dbReference type="SUPFAM" id="SSF53697">
    <property type="entry name" value="SIS domain"/>
    <property type="match status" value="1"/>
</dbReference>
<dbReference type="RefSeq" id="WP_348863803.1">
    <property type="nucleotide sequence ID" value="NZ_JBEAAL010000017.1"/>
</dbReference>
<evidence type="ECO:0000313" key="3">
    <source>
        <dbReference type="Proteomes" id="UP001496627"/>
    </source>
</evidence>
<dbReference type="InterPro" id="IPR035461">
    <property type="entry name" value="GmhA/DiaA"/>
</dbReference>
<dbReference type="EMBL" id="JBEAAL010000017">
    <property type="protein sequence ID" value="MEQ1407360.1"/>
    <property type="molecule type" value="Genomic_DNA"/>
</dbReference>
<keyword evidence="3" id="KW-1185">Reference proteome</keyword>
<dbReference type="PANTHER" id="PTHR30390">
    <property type="entry name" value="SEDOHEPTULOSE 7-PHOSPHATE ISOMERASE / DNAA INITIATOR-ASSOCIATING FACTOR FOR REPLICATION INITIATION"/>
    <property type="match status" value="1"/>
</dbReference>